<organism evidence="1 2">
    <name type="scientific">Morganella phage vB_MmoM_MP1</name>
    <dbReference type="NCBI Taxonomy" id="1852628"/>
    <lineage>
        <taxon>Viruses</taxon>
        <taxon>Duplodnaviria</taxon>
        <taxon>Heunggongvirae</taxon>
        <taxon>Uroviricota</taxon>
        <taxon>Caudoviricetes</taxon>
        <taxon>Pantevenvirales</taxon>
        <taxon>Straboviridae</taxon>
        <taxon>Gualtarvirus</taxon>
        <taxon>Gualtarvirus mp1</taxon>
    </lineage>
</organism>
<dbReference type="RefSeq" id="YP_009280033.1">
    <property type="nucleotide sequence ID" value="NC_031020.1"/>
</dbReference>
<name>A0A192YA58_9CAUD</name>
<keyword evidence="2" id="KW-1185">Reference proteome</keyword>
<reference evidence="1 2" key="1">
    <citation type="submission" date="2016-04" db="EMBL/GenBank/DDBJ databases">
        <title>Comparative genomics of Morganella phages MP1 and MP2 define new clades among the T4 and T7-like Viruses.</title>
        <authorList>
            <person name="Pinto G."/>
            <person name="Oliveira A."/>
            <person name="Malgorzata L."/>
            <person name="Kropinski A."/>
            <person name="Azeredo J."/>
        </authorList>
    </citation>
    <scope>NUCLEOTIDE SEQUENCE [LARGE SCALE GENOMIC DNA]</scope>
</reference>
<gene>
    <name evidence="1" type="ORF">MP1_gp0175</name>
</gene>
<evidence type="ECO:0000313" key="1">
    <source>
        <dbReference type="EMBL" id="ANM46604.1"/>
    </source>
</evidence>
<accession>A0A192YA58</accession>
<dbReference type="GeneID" id="29059364"/>
<dbReference type="Proteomes" id="UP000203816">
    <property type="component" value="Segment"/>
</dbReference>
<protein>
    <submittedName>
        <fullName evidence="1">Uncharacterized protein</fullName>
    </submittedName>
</protein>
<dbReference type="EMBL" id="KX078569">
    <property type="protein sequence ID" value="ANM46604.1"/>
    <property type="molecule type" value="Genomic_DNA"/>
</dbReference>
<evidence type="ECO:0000313" key="2">
    <source>
        <dbReference type="Proteomes" id="UP000203816"/>
    </source>
</evidence>
<dbReference type="KEGG" id="vg:29059364"/>
<sequence>MNLFEKLDNPTVEGVCESFYYGSEFKYLTNLQGFTNKELRETFSEYHDWLKENPGRVLEVYRGNELTLEVKYQSGFKYRMVKTNGL</sequence>
<proteinExistence type="predicted"/>